<feature type="region of interest" description="Disordered" evidence="1">
    <location>
        <begin position="76"/>
        <end position="98"/>
    </location>
</feature>
<organism evidence="2 3">
    <name type="scientific">Candidatus Komeilibacteria bacterium CG11_big_fil_rev_8_21_14_0_20_36_20</name>
    <dbReference type="NCBI Taxonomy" id="1974477"/>
    <lineage>
        <taxon>Bacteria</taxon>
        <taxon>Candidatus Komeiliibacteriota</taxon>
    </lineage>
</organism>
<name>A0A2H0NCP3_9BACT</name>
<protein>
    <recommendedName>
        <fullName evidence="4">Single-stranded DNA-binding protein</fullName>
    </recommendedName>
</protein>
<dbReference type="SUPFAM" id="SSF50249">
    <property type="entry name" value="Nucleic acid-binding proteins"/>
    <property type="match status" value="1"/>
</dbReference>
<dbReference type="AlphaFoldDB" id="A0A2H0NCP3"/>
<gene>
    <name evidence="2" type="ORF">COV55_02785</name>
</gene>
<dbReference type="Gene3D" id="2.40.50.140">
    <property type="entry name" value="Nucleic acid-binding proteins"/>
    <property type="match status" value="1"/>
</dbReference>
<evidence type="ECO:0000313" key="3">
    <source>
        <dbReference type="Proteomes" id="UP000230564"/>
    </source>
</evidence>
<reference evidence="2 3" key="1">
    <citation type="submission" date="2017-09" db="EMBL/GenBank/DDBJ databases">
        <title>Depth-based differentiation of microbial function through sediment-hosted aquifers and enrichment of novel symbionts in the deep terrestrial subsurface.</title>
        <authorList>
            <person name="Probst A.J."/>
            <person name="Ladd B."/>
            <person name="Jarett J.K."/>
            <person name="Geller-Mcgrath D.E."/>
            <person name="Sieber C.M."/>
            <person name="Emerson J.B."/>
            <person name="Anantharaman K."/>
            <person name="Thomas B.C."/>
            <person name="Malmstrom R."/>
            <person name="Stieglmeier M."/>
            <person name="Klingl A."/>
            <person name="Woyke T."/>
            <person name="Ryan C.M."/>
            <person name="Banfield J.F."/>
        </authorList>
    </citation>
    <scope>NUCLEOTIDE SEQUENCE [LARGE SCALE GENOMIC DNA]</scope>
    <source>
        <strain evidence="2">CG11_big_fil_rev_8_21_14_0_20_36_20</strain>
    </source>
</reference>
<comment type="caution">
    <text evidence="2">The sequence shown here is derived from an EMBL/GenBank/DDBJ whole genome shotgun (WGS) entry which is preliminary data.</text>
</comment>
<feature type="region of interest" description="Disordered" evidence="1">
    <location>
        <begin position="188"/>
        <end position="218"/>
    </location>
</feature>
<dbReference type="InterPro" id="IPR012340">
    <property type="entry name" value="NA-bd_OB-fold"/>
</dbReference>
<accession>A0A2H0NCP3</accession>
<evidence type="ECO:0000256" key="1">
    <source>
        <dbReference type="SAM" id="MobiDB-lite"/>
    </source>
</evidence>
<dbReference type="EMBL" id="PCWQ01000011">
    <property type="protein sequence ID" value="PIR06657.1"/>
    <property type="molecule type" value="Genomic_DNA"/>
</dbReference>
<evidence type="ECO:0000313" key="2">
    <source>
        <dbReference type="EMBL" id="PIR06657.1"/>
    </source>
</evidence>
<proteinExistence type="predicted"/>
<evidence type="ECO:0008006" key="4">
    <source>
        <dbReference type="Google" id="ProtNLM"/>
    </source>
</evidence>
<dbReference type="Proteomes" id="UP000230564">
    <property type="component" value="Unassembled WGS sequence"/>
</dbReference>
<sequence>MSELEKITTPVGELSYVHISGQGKRNYNDDGYVYQATIVMDKSKAEDLIEKIEVCLGNVQANETVKSKGYKELRQDEDGVYAPNTKTSERDKKSKPTGKVAFQFSTKTSFGDGKSKEIGVYNSIGKRVELGGRKIGNGTQGAISGSIQRYSAGNKNDKSVGVSLYLNNIQIFKFVEYKDDGGFESQEGGFVDFDEKHDDMPTDETVVESNEAMSKPVL</sequence>